<organism evidence="4 5">
    <name type="scientific">Cellulomonas xiejunii</name>
    <dbReference type="NCBI Taxonomy" id="2968083"/>
    <lineage>
        <taxon>Bacteria</taxon>
        <taxon>Bacillati</taxon>
        <taxon>Actinomycetota</taxon>
        <taxon>Actinomycetes</taxon>
        <taxon>Micrococcales</taxon>
        <taxon>Cellulomonadaceae</taxon>
        <taxon>Cellulomonas</taxon>
    </lineage>
</organism>
<dbReference type="EMBL" id="CP101987">
    <property type="protein sequence ID" value="UUI73490.1"/>
    <property type="molecule type" value="Genomic_DNA"/>
</dbReference>
<evidence type="ECO:0000313" key="5">
    <source>
        <dbReference type="Proteomes" id="UP001316384"/>
    </source>
</evidence>
<dbReference type="RefSeq" id="WP_227578601.1">
    <property type="nucleotide sequence ID" value="NZ_CP101987.1"/>
</dbReference>
<comment type="similarity">
    <text evidence="3">Belongs to the UreF family.</text>
</comment>
<dbReference type="InterPro" id="IPR002639">
    <property type="entry name" value="UreF"/>
</dbReference>
<keyword evidence="1 3" id="KW-0996">Nickel insertion</keyword>
<evidence type="ECO:0000256" key="1">
    <source>
        <dbReference type="ARBA" id="ARBA00022988"/>
    </source>
</evidence>
<keyword evidence="3" id="KW-0963">Cytoplasm</keyword>
<dbReference type="PANTHER" id="PTHR33620">
    <property type="entry name" value="UREASE ACCESSORY PROTEIN F"/>
    <property type="match status" value="1"/>
</dbReference>
<comment type="subunit">
    <text evidence="3">UreD, UreF and UreG form a complex that acts as a GTP-hydrolysis-dependent molecular chaperone, activating the urease apoprotein by helping to assemble the nickel containing metallocenter of UreC. The UreE protein probably delivers the nickel.</text>
</comment>
<name>A0ABY5KSV1_9CELL</name>
<protein>
    <recommendedName>
        <fullName evidence="3">Urease accessory protein UreF</fullName>
    </recommendedName>
</protein>
<evidence type="ECO:0000256" key="2">
    <source>
        <dbReference type="ARBA" id="ARBA00023186"/>
    </source>
</evidence>
<dbReference type="PANTHER" id="PTHR33620:SF1">
    <property type="entry name" value="UREASE ACCESSORY PROTEIN F"/>
    <property type="match status" value="1"/>
</dbReference>
<accession>A0ABY5KSV1</accession>
<gene>
    <name evidence="3" type="primary">ureF</name>
    <name evidence="4" type="ORF">NP048_08705</name>
</gene>
<comment type="subcellular location">
    <subcellularLocation>
        <location evidence="3">Cytoplasm</location>
    </subcellularLocation>
</comment>
<comment type="function">
    <text evidence="3">Required for maturation of urease via the functional incorporation of the urease nickel metallocenter.</text>
</comment>
<proteinExistence type="inferred from homology"/>
<dbReference type="Pfam" id="PF01730">
    <property type="entry name" value="UreF"/>
    <property type="match status" value="1"/>
</dbReference>
<sequence length="231" mass="24235">MPATDVQALLVSLQLSDSAFPSGFYTMSHGLEGFAQARLVERGEVGDLLTGMLLHAVGPGDATALARAHEAAVAGDWARVREVDRLLHATKLNAEMRRASARSGHQLTDVARAAIGGPELDEWARALAAKEAPGCQAVATAVVYAAAGVGTRQAVVSDLFAFATSFLGAALRLRLTDHRELQVLLHAAAPVIEQAATDAVGRDLADMGGCVPMADVMSAWHERADGRLFTS</sequence>
<dbReference type="InterPro" id="IPR038277">
    <property type="entry name" value="UreF_sf"/>
</dbReference>
<dbReference type="HAMAP" id="MF_01385">
    <property type="entry name" value="UreF"/>
    <property type="match status" value="1"/>
</dbReference>
<evidence type="ECO:0000313" key="4">
    <source>
        <dbReference type="EMBL" id="UUI73490.1"/>
    </source>
</evidence>
<dbReference type="Gene3D" id="1.10.4190.10">
    <property type="entry name" value="Urease accessory protein UreF"/>
    <property type="match status" value="1"/>
</dbReference>
<dbReference type="PIRSF" id="PIRSF009467">
    <property type="entry name" value="Ureas_acces_UreF"/>
    <property type="match status" value="1"/>
</dbReference>
<keyword evidence="2 3" id="KW-0143">Chaperone</keyword>
<evidence type="ECO:0000256" key="3">
    <source>
        <dbReference type="HAMAP-Rule" id="MF_01385"/>
    </source>
</evidence>
<reference evidence="4 5" key="1">
    <citation type="submission" date="2022-07" db="EMBL/GenBank/DDBJ databases">
        <title>Novel species in genus cellulomonas.</title>
        <authorList>
            <person name="Ye L."/>
        </authorList>
    </citation>
    <scope>NUCLEOTIDE SEQUENCE [LARGE SCALE GENOMIC DNA]</scope>
    <source>
        <strain evidence="5">zg-B89</strain>
    </source>
</reference>
<dbReference type="Proteomes" id="UP001316384">
    <property type="component" value="Chromosome"/>
</dbReference>
<keyword evidence="5" id="KW-1185">Reference proteome</keyword>